<dbReference type="Proteomes" id="UP000515971">
    <property type="component" value="Chromosome"/>
</dbReference>
<dbReference type="RefSeq" id="WP_187537298.1">
    <property type="nucleotide sequence ID" value="NZ_BAABJT010000001.1"/>
</dbReference>
<dbReference type="EMBL" id="CP060718">
    <property type="protein sequence ID" value="QNN66706.1"/>
    <property type="molecule type" value="Genomic_DNA"/>
</dbReference>
<dbReference type="PANTHER" id="PTHR12277">
    <property type="entry name" value="ALPHA/BETA HYDROLASE DOMAIN-CONTAINING PROTEIN"/>
    <property type="match status" value="1"/>
</dbReference>
<dbReference type="Gene3D" id="3.40.50.1820">
    <property type="entry name" value="alpha/beta hydrolase"/>
    <property type="match status" value="1"/>
</dbReference>
<gene>
    <name evidence="2" type="ORF">H9L13_08405</name>
</gene>
<reference evidence="2 3" key="1">
    <citation type="submission" date="2020-08" db="EMBL/GenBank/DDBJ databases">
        <title>Genome sequence of Sphingomonas lutea KCTC 23642T.</title>
        <authorList>
            <person name="Hyun D.-W."/>
            <person name="Bae J.-W."/>
        </authorList>
    </citation>
    <scope>NUCLEOTIDE SEQUENCE [LARGE SCALE GENOMIC DNA]</scope>
    <source>
        <strain evidence="2 3">KCTC 23642</strain>
    </source>
</reference>
<feature type="domain" description="AB hydrolase-1" evidence="1">
    <location>
        <begin position="65"/>
        <end position="162"/>
    </location>
</feature>
<accession>A0A7G9SFT1</accession>
<keyword evidence="2" id="KW-0378">Hydrolase</keyword>
<evidence type="ECO:0000313" key="2">
    <source>
        <dbReference type="EMBL" id="QNN66706.1"/>
    </source>
</evidence>
<dbReference type="PANTHER" id="PTHR12277:SF81">
    <property type="entry name" value="PROTEIN ABHD13"/>
    <property type="match status" value="1"/>
</dbReference>
<dbReference type="KEGG" id="slut:H9L13_08405"/>
<dbReference type="GO" id="GO:0016787">
    <property type="term" value="F:hydrolase activity"/>
    <property type="evidence" value="ECO:0007669"/>
    <property type="project" value="UniProtKB-KW"/>
</dbReference>
<dbReference type="AlphaFoldDB" id="A0A7G9SFT1"/>
<evidence type="ECO:0000259" key="1">
    <source>
        <dbReference type="Pfam" id="PF00561"/>
    </source>
</evidence>
<protein>
    <submittedName>
        <fullName evidence="2">Alpha/beta hydrolase</fullName>
    </submittedName>
</protein>
<evidence type="ECO:0000313" key="3">
    <source>
        <dbReference type="Proteomes" id="UP000515971"/>
    </source>
</evidence>
<dbReference type="SUPFAM" id="SSF53474">
    <property type="entry name" value="alpha/beta-Hydrolases"/>
    <property type="match status" value="1"/>
</dbReference>
<dbReference type="InterPro" id="IPR029058">
    <property type="entry name" value="AB_hydrolase_fold"/>
</dbReference>
<name>A0A7G9SFT1_9SPHN</name>
<organism evidence="2 3">
    <name type="scientific">Sphingomonas lutea</name>
    <dbReference type="NCBI Taxonomy" id="1045317"/>
    <lineage>
        <taxon>Bacteria</taxon>
        <taxon>Pseudomonadati</taxon>
        <taxon>Pseudomonadota</taxon>
        <taxon>Alphaproteobacteria</taxon>
        <taxon>Sphingomonadales</taxon>
        <taxon>Sphingomonadaceae</taxon>
        <taxon>Sphingomonas</taxon>
    </lineage>
</organism>
<keyword evidence="3" id="KW-1185">Reference proteome</keyword>
<proteinExistence type="predicted"/>
<dbReference type="InterPro" id="IPR000073">
    <property type="entry name" value="AB_hydrolase_1"/>
</dbReference>
<dbReference type="Pfam" id="PF00561">
    <property type="entry name" value="Abhydrolase_1"/>
    <property type="match status" value="1"/>
</dbReference>
<sequence>MGAALLLAMFEFQSHLIFPTHAVPKAGRLPTGAKTLSLKVDKGVTLNGVHFPPPRASQDTTLILGFGGNAWNAQDVGTYLHDLYPGAHVVTFHYRGYAPSTGSPSSSALLADAPRLYDHAVDAIRPDRTILVGFSIGSGIAAHLATQRPVAGAILVTPFDSLKASAQSLYPWIPIGPFFAHEIDAAAAAERTSVPIAIIGAQHDTIIQPARTDALRKRVRNLVFDRTIRGAGHNDIYAKSEFQEAMQDALAAIP</sequence>